<comment type="similarity">
    <text evidence="2">Belongs to the iron-containing alcohol dehydrogenase family.</text>
</comment>
<feature type="domain" description="Alcohol dehydrogenase iron-type/glycerol dehydrogenase GldA" evidence="4">
    <location>
        <begin position="9"/>
        <end position="175"/>
    </location>
</feature>
<keyword evidence="3" id="KW-0560">Oxidoreductase</keyword>
<dbReference type="InterPro" id="IPR001670">
    <property type="entry name" value="ADH_Fe/GldA"/>
</dbReference>
<evidence type="ECO:0000313" key="7">
    <source>
        <dbReference type="Proteomes" id="UP000243558"/>
    </source>
</evidence>
<reference evidence="6 7" key="1">
    <citation type="submission" date="2014-11" db="EMBL/GenBank/DDBJ databases">
        <title>Pan-genome of Gallibacterium spp.</title>
        <authorList>
            <person name="Kudirkiene E."/>
            <person name="Bojesen A.M."/>
        </authorList>
    </citation>
    <scope>NUCLEOTIDE SEQUENCE [LARGE SCALE GENOMIC DNA]</scope>
    <source>
        <strain evidence="6 7">F151</strain>
    </source>
</reference>
<dbReference type="GO" id="GO:1990362">
    <property type="term" value="F:butanol dehydrogenase (NAD+) activity"/>
    <property type="evidence" value="ECO:0007669"/>
    <property type="project" value="InterPro"/>
</dbReference>
<gene>
    <name evidence="6" type="ORF">QV01_01540</name>
</gene>
<dbReference type="CDD" id="cd08187">
    <property type="entry name" value="BDH"/>
    <property type="match status" value="1"/>
</dbReference>
<evidence type="ECO:0000259" key="4">
    <source>
        <dbReference type="Pfam" id="PF00465"/>
    </source>
</evidence>
<comment type="caution">
    <text evidence="6">The sequence shown here is derived from an EMBL/GenBank/DDBJ whole genome shotgun (WGS) entry which is preliminary data.</text>
</comment>
<dbReference type="GO" id="GO:0008106">
    <property type="term" value="F:alcohol dehydrogenase (NADP+) activity"/>
    <property type="evidence" value="ECO:0007669"/>
    <property type="project" value="TreeGrafter"/>
</dbReference>
<dbReference type="EMBL" id="JTJM01000007">
    <property type="protein sequence ID" value="OBW93610.1"/>
    <property type="molecule type" value="Genomic_DNA"/>
</dbReference>
<organism evidence="6 7">
    <name type="scientific">Gallibacterium genomosp. 3</name>
    <dbReference type="NCBI Taxonomy" id="505345"/>
    <lineage>
        <taxon>Bacteria</taxon>
        <taxon>Pseudomonadati</taxon>
        <taxon>Pseudomonadota</taxon>
        <taxon>Gammaproteobacteria</taxon>
        <taxon>Pasteurellales</taxon>
        <taxon>Pasteurellaceae</taxon>
        <taxon>Gallibacterium</taxon>
    </lineage>
</organism>
<dbReference type="Pfam" id="PF25137">
    <property type="entry name" value="ADH_Fe_C"/>
    <property type="match status" value="1"/>
</dbReference>
<feature type="domain" description="Fe-containing alcohol dehydrogenase-like C-terminal" evidence="5">
    <location>
        <begin position="186"/>
        <end position="357"/>
    </location>
</feature>
<accession>A0A1A7NVK5</accession>
<protein>
    <submittedName>
        <fullName evidence="6">Aldehyde reductase</fullName>
    </submittedName>
</protein>
<evidence type="ECO:0000259" key="5">
    <source>
        <dbReference type="Pfam" id="PF25137"/>
    </source>
</evidence>
<dbReference type="AlphaFoldDB" id="A0A1A7NVK5"/>
<evidence type="ECO:0000256" key="3">
    <source>
        <dbReference type="ARBA" id="ARBA00023002"/>
    </source>
</evidence>
<dbReference type="SUPFAM" id="SSF56796">
    <property type="entry name" value="Dehydroquinate synthase-like"/>
    <property type="match status" value="1"/>
</dbReference>
<sequence length="385" mass="42296">MNNFTLHLPTKVLFGKGQIAAIKQQIPSGAKILMTYGGGSIKKNGVYQQVTQALQDFDVIEFSGIEPNPQFATLMKAVALARQEKVTFLLAVGGGSVLDGTKFIAAAINHQGDEWEIVKSHGQVITQALPIGAILTLPATGSEMNGNAVVSRKETQDKLGFFSPYVKPQFSVLDPTTTYSLPTKQTANGVVDAFVHTFEQYMTYPVNAKVQDRFAEGVFSTLIEEGPKALAEPENYDVRANIMWAATMALNGILGVGVPQDWASHAIGHELTAQYGLDHGQTLAIVVPAIMWHQRESKKEKLVQFAQRVWHYQGNDQTEGVKIAIEKTRAFFEQMGTPTRLSAYGIDDSQFPIVLKKLAEHRPEPFGERQNIDITAAEEILRLAL</sequence>
<dbReference type="InterPro" id="IPR018211">
    <property type="entry name" value="ADH_Fe_CS"/>
</dbReference>
<keyword evidence="7" id="KW-1185">Reference proteome</keyword>
<dbReference type="GO" id="GO:0046872">
    <property type="term" value="F:metal ion binding"/>
    <property type="evidence" value="ECO:0007669"/>
    <property type="project" value="InterPro"/>
</dbReference>
<dbReference type="InterPro" id="IPR056798">
    <property type="entry name" value="ADH_Fe_C"/>
</dbReference>
<dbReference type="PATRIC" id="fig|505345.7.peg.310"/>
<proteinExistence type="inferred from homology"/>
<dbReference type="PROSITE" id="PS00913">
    <property type="entry name" value="ADH_IRON_1"/>
    <property type="match status" value="1"/>
</dbReference>
<dbReference type="PANTHER" id="PTHR43633">
    <property type="entry name" value="ALCOHOL DEHYDROGENASE YQHD"/>
    <property type="match status" value="1"/>
</dbReference>
<dbReference type="Gene3D" id="3.40.50.1970">
    <property type="match status" value="1"/>
</dbReference>
<dbReference type="Proteomes" id="UP000243558">
    <property type="component" value="Unassembled WGS sequence"/>
</dbReference>
<dbReference type="GO" id="GO:0005829">
    <property type="term" value="C:cytosol"/>
    <property type="evidence" value="ECO:0007669"/>
    <property type="project" value="TreeGrafter"/>
</dbReference>
<dbReference type="Gene3D" id="1.20.1090.10">
    <property type="entry name" value="Dehydroquinate synthase-like - alpha domain"/>
    <property type="match status" value="1"/>
</dbReference>
<dbReference type="FunFam" id="3.40.50.1970:FF:000003">
    <property type="entry name" value="Alcohol dehydrogenase, iron-containing"/>
    <property type="match status" value="1"/>
</dbReference>
<dbReference type="RefSeq" id="WP_065238671.1">
    <property type="nucleotide sequence ID" value="NZ_JTJM01000007.1"/>
</dbReference>
<evidence type="ECO:0000256" key="1">
    <source>
        <dbReference type="ARBA" id="ARBA00001962"/>
    </source>
</evidence>
<dbReference type="InterPro" id="IPR044731">
    <property type="entry name" value="BDH-like"/>
</dbReference>
<dbReference type="PROSITE" id="PS00060">
    <property type="entry name" value="ADH_IRON_2"/>
    <property type="match status" value="1"/>
</dbReference>
<evidence type="ECO:0000256" key="2">
    <source>
        <dbReference type="ARBA" id="ARBA00007358"/>
    </source>
</evidence>
<dbReference type="PANTHER" id="PTHR43633:SF1">
    <property type="entry name" value="ALCOHOL DEHYDROGENASE YQHD"/>
    <property type="match status" value="1"/>
</dbReference>
<dbReference type="OrthoDB" id="9815791at2"/>
<evidence type="ECO:0000313" key="6">
    <source>
        <dbReference type="EMBL" id="OBW93610.1"/>
    </source>
</evidence>
<name>A0A1A7NVK5_9PAST</name>
<dbReference type="Pfam" id="PF00465">
    <property type="entry name" value="Fe-ADH"/>
    <property type="match status" value="1"/>
</dbReference>
<comment type="cofactor">
    <cofactor evidence="1">
        <name>Fe cation</name>
        <dbReference type="ChEBI" id="CHEBI:24875"/>
    </cofactor>
</comment>
<dbReference type="GO" id="GO:1990002">
    <property type="term" value="F:methylglyoxal reductase (NADPH) (acetol producing) activity"/>
    <property type="evidence" value="ECO:0007669"/>
    <property type="project" value="TreeGrafter"/>
</dbReference>